<evidence type="ECO:0000256" key="3">
    <source>
        <dbReference type="ARBA" id="ARBA00022452"/>
    </source>
</evidence>
<dbReference type="Gene3D" id="2.40.170.20">
    <property type="entry name" value="TonB-dependent receptor, beta-barrel domain"/>
    <property type="match status" value="1"/>
</dbReference>
<dbReference type="AlphaFoldDB" id="A0AAF0A1V0"/>
<dbReference type="KEGG" id="slom:PXH66_00755"/>
<dbReference type="Pfam" id="PF00593">
    <property type="entry name" value="TonB_dep_Rec_b-barrel"/>
    <property type="match status" value="1"/>
</dbReference>
<dbReference type="InterPro" id="IPR010917">
    <property type="entry name" value="TonB_rcpt_CS"/>
</dbReference>
<dbReference type="EMBL" id="CP119075">
    <property type="protein sequence ID" value="WED65377.1"/>
    <property type="molecule type" value="Genomic_DNA"/>
</dbReference>
<evidence type="ECO:0000313" key="17">
    <source>
        <dbReference type="EMBL" id="WED65377.1"/>
    </source>
</evidence>
<dbReference type="PANTHER" id="PTHR32552:SF81">
    <property type="entry name" value="TONB-DEPENDENT OUTER MEMBRANE RECEPTOR"/>
    <property type="match status" value="1"/>
</dbReference>
<evidence type="ECO:0000256" key="11">
    <source>
        <dbReference type="ARBA" id="ARBA00023237"/>
    </source>
</evidence>
<evidence type="ECO:0000256" key="2">
    <source>
        <dbReference type="ARBA" id="ARBA00022448"/>
    </source>
</evidence>
<evidence type="ECO:0000256" key="1">
    <source>
        <dbReference type="ARBA" id="ARBA00004571"/>
    </source>
</evidence>
<dbReference type="InterPro" id="IPR039426">
    <property type="entry name" value="TonB-dep_rcpt-like"/>
</dbReference>
<keyword evidence="3 12" id="KW-1134">Transmembrane beta strand</keyword>
<keyword evidence="10 12" id="KW-0472">Membrane</keyword>
<dbReference type="InterPro" id="IPR036942">
    <property type="entry name" value="Beta-barrel_TonB_sf"/>
</dbReference>
<reference evidence="17" key="1">
    <citation type="submission" date="2023-03" db="EMBL/GenBank/DDBJ databases">
        <title>Lomoglobus Profundus gen. nov., sp. nov., a novel member of the phylum Verrucomicrobia, isolated from deep-marine sediment of South China Sea.</title>
        <authorList>
            <person name="Ahmad T."/>
            <person name="Ishaq S.E."/>
            <person name="Wang F."/>
        </authorList>
    </citation>
    <scope>NUCLEOTIDE SEQUENCE</scope>
    <source>
        <strain evidence="17">LMO-M01</strain>
    </source>
</reference>
<dbReference type="PROSITE" id="PS01156">
    <property type="entry name" value="TONB_DEPENDENT_REC_2"/>
    <property type="match status" value="1"/>
</dbReference>
<keyword evidence="11 12" id="KW-0998">Cell outer membrane</keyword>
<dbReference type="SUPFAM" id="SSF56935">
    <property type="entry name" value="Porins"/>
    <property type="match status" value="1"/>
</dbReference>
<evidence type="ECO:0000259" key="16">
    <source>
        <dbReference type="Pfam" id="PF07715"/>
    </source>
</evidence>
<feature type="signal peptide" evidence="14">
    <location>
        <begin position="1"/>
        <end position="22"/>
    </location>
</feature>
<evidence type="ECO:0000256" key="7">
    <source>
        <dbReference type="ARBA" id="ARBA00023004"/>
    </source>
</evidence>
<keyword evidence="18" id="KW-1185">Reference proteome</keyword>
<evidence type="ECO:0000256" key="6">
    <source>
        <dbReference type="ARBA" id="ARBA00022729"/>
    </source>
</evidence>
<comment type="similarity">
    <text evidence="12 13">Belongs to the TonB-dependent receptor family.</text>
</comment>
<evidence type="ECO:0000256" key="14">
    <source>
        <dbReference type="SAM" id="SignalP"/>
    </source>
</evidence>
<evidence type="ECO:0000256" key="10">
    <source>
        <dbReference type="ARBA" id="ARBA00023136"/>
    </source>
</evidence>
<evidence type="ECO:0000256" key="5">
    <source>
        <dbReference type="ARBA" id="ARBA00022692"/>
    </source>
</evidence>
<accession>A0AAF0A1V0</accession>
<evidence type="ECO:0000256" key="13">
    <source>
        <dbReference type="RuleBase" id="RU003357"/>
    </source>
</evidence>
<keyword evidence="17" id="KW-0675">Receptor</keyword>
<feature type="chain" id="PRO_5042105788" evidence="14">
    <location>
        <begin position="23"/>
        <end position="686"/>
    </location>
</feature>
<dbReference type="InterPro" id="IPR000531">
    <property type="entry name" value="Beta-barrel_TonB"/>
</dbReference>
<sequence>MKPSRIAALGSLLFAAAFPASAQTVPSSDVQELDTLVVTADLWSSELARTSASATVFAAEQLAANGNQSFGDLVNATPNLTWAAGTSRARYFQIRGIGENSQFEGESPDSSVRFLIDDLDFTGIGGAATLFDTQQVEVLRGPQAGAFGANAAAGVIKLVSADPTPFWTGYTEATVANDDHLSGGFAVGGPLSDKVMFRVAAQRTTANGWRDNAFLNRDDTDGIDETALRLKLRVLPSDAWQWDATLFYADQDNGYDEFSLDNTGFTTYSDIPGHDIQEATAGSLRGVYTGNALVFTTKTSFTTADSLYSYDSDWTYAADPRGYDLFLELSRERETFNQEFRVDREVGETGRWTLGAYYESLVEDTFLTEGFGDAATRYDATTMAVFGQWGQELTPGTRLVAGLRVEDYDLATDIEFRSPLDFSDTLVGGKLTLEQDLGERTLGFASLTRGYKAGGANIYNYLVVPDEGPAGYDTEIMWNYEIGLRTRSADGRLSGEIIAFHLDRDTPQVRDSAGYGGSFTYFVDNGKSASITGAEASFRAQLAEGFSAYGSLGLMNSDLDAFTLHNTAQTPAGGRELANVPAYTYSLGGRYDAGNGFWASAELNGRDDYFESNTHDQTRSAFNVVNASVGYRHEQWSVTLWARNLLDERYEKRIFYFANAGPNWETTRYESPADPRQVGLTVRYSF</sequence>
<evidence type="ECO:0000256" key="4">
    <source>
        <dbReference type="ARBA" id="ARBA00022496"/>
    </source>
</evidence>
<dbReference type="PANTHER" id="PTHR32552">
    <property type="entry name" value="FERRICHROME IRON RECEPTOR-RELATED"/>
    <property type="match status" value="1"/>
</dbReference>
<keyword evidence="5 12" id="KW-0812">Transmembrane</keyword>
<dbReference type="Proteomes" id="UP001218638">
    <property type="component" value="Chromosome"/>
</dbReference>
<dbReference type="RefSeq" id="WP_330929324.1">
    <property type="nucleotide sequence ID" value="NZ_CP119075.1"/>
</dbReference>
<name>A0AAF0A1V0_9BACT</name>
<organism evidence="17 18">
    <name type="scientific">Synoicihabitans lomoniglobus</name>
    <dbReference type="NCBI Taxonomy" id="2909285"/>
    <lineage>
        <taxon>Bacteria</taxon>
        <taxon>Pseudomonadati</taxon>
        <taxon>Verrucomicrobiota</taxon>
        <taxon>Opitutia</taxon>
        <taxon>Opitutales</taxon>
        <taxon>Opitutaceae</taxon>
        <taxon>Synoicihabitans</taxon>
    </lineage>
</organism>
<feature type="domain" description="TonB-dependent receptor plug" evidence="16">
    <location>
        <begin position="48"/>
        <end position="155"/>
    </location>
</feature>
<comment type="subcellular location">
    <subcellularLocation>
        <location evidence="1 12">Cell outer membrane</location>
        <topology evidence="1 12">Multi-pass membrane protein</topology>
    </subcellularLocation>
</comment>
<keyword evidence="9 13" id="KW-0798">TonB box</keyword>
<dbReference type="GO" id="GO:0006826">
    <property type="term" value="P:iron ion transport"/>
    <property type="evidence" value="ECO:0007669"/>
    <property type="project" value="UniProtKB-KW"/>
</dbReference>
<gene>
    <name evidence="17" type="ORF">PXH66_00755</name>
</gene>
<evidence type="ECO:0000313" key="18">
    <source>
        <dbReference type="Proteomes" id="UP001218638"/>
    </source>
</evidence>
<evidence type="ECO:0000256" key="9">
    <source>
        <dbReference type="ARBA" id="ARBA00023077"/>
    </source>
</evidence>
<proteinExistence type="inferred from homology"/>
<feature type="domain" description="TonB-dependent receptor-like beta-barrel" evidence="15">
    <location>
        <begin position="185"/>
        <end position="645"/>
    </location>
</feature>
<keyword evidence="7" id="KW-0408">Iron</keyword>
<evidence type="ECO:0000256" key="8">
    <source>
        <dbReference type="ARBA" id="ARBA00023065"/>
    </source>
</evidence>
<keyword evidence="4" id="KW-0410">Iron transport</keyword>
<keyword evidence="8" id="KW-0406">Ion transport</keyword>
<dbReference type="InterPro" id="IPR012910">
    <property type="entry name" value="Plug_dom"/>
</dbReference>
<keyword evidence="2 12" id="KW-0813">Transport</keyword>
<evidence type="ECO:0000256" key="12">
    <source>
        <dbReference type="PROSITE-ProRule" id="PRU01360"/>
    </source>
</evidence>
<evidence type="ECO:0000259" key="15">
    <source>
        <dbReference type="Pfam" id="PF00593"/>
    </source>
</evidence>
<dbReference type="GO" id="GO:0009279">
    <property type="term" value="C:cell outer membrane"/>
    <property type="evidence" value="ECO:0007669"/>
    <property type="project" value="UniProtKB-SubCell"/>
</dbReference>
<keyword evidence="6 14" id="KW-0732">Signal</keyword>
<protein>
    <submittedName>
        <fullName evidence="17">TonB-dependent receptor</fullName>
    </submittedName>
</protein>
<dbReference type="PROSITE" id="PS52016">
    <property type="entry name" value="TONB_DEPENDENT_REC_3"/>
    <property type="match status" value="1"/>
</dbReference>
<dbReference type="Pfam" id="PF07715">
    <property type="entry name" value="Plug"/>
    <property type="match status" value="1"/>
</dbReference>